<protein>
    <submittedName>
        <fullName evidence="2">Uncharacterized protein</fullName>
    </submittedName>
</protein>
<reference evidence="2 3" key="1">
    <citation type="submission" date="2023-03" db="EMBL/GenBank/DDBJ databases">
        <title>Host association and intracellularity evolved multiple times independently in the Rickettsiales.</title>
        <authorList>
            <person name="Castelli M."/>
            <person name="Nardi T."/>
            <person name="Gammuto L."/>
            <person name="Bellinzona G."/>
            <person name="Sabaneyeva E."/>
            <person name="Potekhin A."/>
            <person name="Serra V."/>
            <person name="Petroni G."/>
            <person name="Sassera D."/>
        </authorList>
    </citation>
    <scope>NUCLEOTIDE SEQUENCE [LARGE SCALE GENOMIC DNA]</scope>
    <source>
        <strain evidence="2 3">Sr 2-6</strain>
    </source>
</reference>
<dbReference type="Proteomes" id="UP001291687">
    <property type="component" value="Unassembled WGS sequence"/>
</dbReference>
<proteinExistence type="predicted"/>
<gene>
    <name evidence="2" type="ORF">Megvenef_01700</name>
</gene>
<comment type="caution">
    <text evidence="2">The sequence shown here is derived from an EMBL/GenBank/DDBJ whole genome shotgun (WGS) entry which is preliminary data.</text>
</comment>
<evidence type="ECO:0000313" key="3">
    <source>
        <dbReference type="Proteomes" id="UP001291687"/>
    </source>
</evidence>
<dbReference type="EMBL" id="JARJFB010000230">
    <property type="protein sequence ID" value="MEA0971714.1"/>
    <property type="molecule type" value="Genomic_DNA"/>
</dbReference>
<dbReference type="RefSeq" id="WP_322777634.1">
    <property type="nucleotide sequence ID" value="NZ_JARJFB010000230.1"/>
</dbReference>
<feature type="region of interest" description="Disordered" evidence="1">
    <location>
        <begin position="221"/>
        <end position="248"/>
    </location>
</feature>
<evidence type="ECO:0000313" key="2">
    <source>
        <dbReference type="EMBL" id="MEA0971714.1"/>
    </source>
</evidence>
<keyword evidence="3" id="KW-1185">Reference proteome</keyword>
<organism evidence="2 3">
    <name type="scientific">Candidatus Megaera venefica</name>
    <dbReference type="NCBI Taxonomy" id="2055910"/>
    <lineage>
        <taxon>Bacteria</taxon>
        <taxon>Pseudomonadati</taxon>
        <taxon>Pseudomonadota</taxon>
        <taxon>Alphaproteobacteria</taxon>
        <taxon>Rickettsiales</taxon>
        <taxon>Rickettsiaceae</taxon>
        <taxon>Candidatus Megaera</taxon>
    </lineage>
</organism>
<sequence length="248" mass="27687">MSKDERHEEELPEAKLVLGNELLGGGKPRLLTMISATSSAEQYFKDLAKNRISMDDYLLRGSWKNALLSIKKPPMTYKYLKETIDSCDEYEKIALIHKFFRQPIDVLQPILKEDFVKLFNEIFNENKIIFLNEVLSLSDEILLATFVNSSNTEFSANLDAVAHGTCGAPYGGPLFQRFSSLLGKLDECSGGVISAILATKHRPAEFDHRELMSGPLTVNGEADNEFVKPTDPDNDVTNLGGENPDQDN</sequence>
<evidence type="ECO:0000256" key="1">
    <source>
        <dbReference type="SAM" id="MobiDB-lite"/>
    </source>
</evidence>
<accession>A0ABU5NEZ3</accession>
<name>A0ABU5NEZ3_9RICK</name>